<evidence type="ECO:0000313" key="2">
    <source>
        <dbReference type="EMBL" id="GFJ89899.1"/>
    </source>
</evidence>
<name>A0A6V8L5L1_9ACTN</name>
<dbReference type="Gene3D" id="3.40.50.2020">
    <property type="match status" value="1"/>
</dbReference>
<dbReference type="InterPro" id="IPR029057">
    <property type="entry name" value="PRTase-like"/>
</dbReference>
<feature type="domain" description="Phosphoribosyltransferase" evidence="1">
    <location>
        <begin position="98"/>
        <end position="202"/>
    </location>
</feature>
<reference evidence="2 3" key="2">
    <citation type="submission" date="2020-03" db="EMBL/GenBank/DDBJ databases">
        <authorList>
            <person name="Ichikawa N."/>
            <person name="Kimura A."/>
            <person name="Kitahashi Y."/>
            <person name="Uohara A."/>
        </authorList>
    </citation>
    <scope>NUCLEOTIDE SEQUENCE [LARGE SCALE GENOMIC DNA]</scope>
    <source>
        <strain evidence="2 3">NBRC 108638</strain>
    </source>
</reference>
<dbReference type="InterPro" id="IPR000836">
    <property type="entry name" value="PRTase_dom"/>
</dbReference>
<keyword evidence="3" id="KW-1185">Reference proteome</keyword>
<accession>A0A6V8L5L1</accession>
<sequence>MPALAAAQAYLGRPGVEIAPKKLWPTGLEAVGVPLRGKISPGEQSAPGRAVGRLSDLGWGSRLRGMVGPDSPDAPLPDDVAGAVVEVLKAWARGDNPWPARPVAVVAVASRSRPLLVSSLAQRIATVGRLPYLGALARTGDGGGARGNSAQRVRALHGAFVVPAELAAQLATLDGPVLLVDDLVDSGWTLTMTARLLRQSGAPLVLP</sequence>
<organism evidence="2 3">
    <name type="scientific">Phytohabitans rumicis</name>
    <dbReference type="NCBI Taxonomy" id="1076125"/>
    <lineage>
        <taxon>Bacteria</taxon>
        <taxon>Bacillati</taxon>
        <taxon>Actinomycetota</taxon>
        <taxon>Actinomycetes</taxon>
        <taxon>Micromonosporales</taxon>
        <taxon>Micromonosporaceae</taxon>
    </lineage>
</organism>
<comment type="caution">
    <text evidence="2">The sequence shown here is derived from an EMBL/GenBank/DDBJ whole genome shotgun (WGS) entry which is preliminary data.</text>
</comment>
<dbReference type="EMBL" id="BLPG01000001">
    <property type="protein sequence ID" value="GFJ89899.1"/>
    <property type="molecule type" value="Genomic_DNA"/>
</dbReference>
<dbReference type="AlphaFoldDB" id="A0A6V8L5L1"/>
<reference evidence="2 3" key="1">
    <citation type="submission" date="2020-03" db="EMBL/GenBank/DDBJ databases">
        <title>Whole genome shotgun sequence of Phytohabitans rumicis NBRC 108638.</title>
        <authorList>
            <person name="Komaki H."/>
            <person name="Tamura T."/>
        </authorList>
    </citation>
    <scope>NUCLEOTIDE SEQUENCE [LARGE SCALE GENOMIC DNA]</scope>
    <source>
        <strain evidence="2 3">NBRC 108638</strain>
    </source>
</reference>
<evidence type="ECO:0000259" key="1">
    <source>
        <dbReference type="Pfam" id="PF00156"/>
    </source>
</evidence>
<dbReference type="CDD" id="cd06223">
    <property type="entry name" value="PRTases_typeI"/>
    <property type="match status" value="1"/>
</dbReference>
<dbReference type="Pfam" id="PF00156">
    <property type="entry name" value="Pribosyltran"/>
    <property type="match status" value="1"/>
</dbReference>
<protein>
    <recommendedName>
        <fullName evidence="1">Phosphoribosyltransferase domain-containing protein</fullName>
    </recommendedName>
</protein>
<dbReference type="Proteomes" id="UP000482960">
    <property type="component" value="Unassembled WGS sequence"/>
</dbReference>
<gene>
    <name evidence="2" type="ORF">Prum_035410</name>
</gene>
<dbReference type="SUPFAM" id="SSF53271">
    <property type="entry name" value="PRTase-like"/>
    <property type="match status" value="1"/>
</dbReference>
<proteinExistence type="predicted"/>
<evidence type="ECO:0000313" key="3">
    <source>
        <dbReference type="Proteomes" id="UP000482960"/>
    </source>
</evidence>